<evidence type="ECO:0000313" key="4">
    <source>
        <dbReference type="EMBL" id="MBZ0159611.1"/>
    </source>
</evidence>
<dbReference type="CDD" id="cd00616">
    <property type="entry name" value="AHBA_syn"/>
    <property type="match status" value="1"/>
</dbReference>
<dbReference type="Proteomes" id="UP001197609">
    <property type="component" value="Unassembled WGS sequence"/>
</dbReference>
<dbReference type="PANTHER" id="PTHR30244:SF34">
    <property type="entry name" value="DTDP-4-AMINO-4,6-DIDEOXYGALACTOSE TRANSAMINASE"/>
    <property type="match status" value="1"/>
</dbReference>
<dbReference type="PIRSF" id="PIRSF000390">
    <property type="entry name" value="PLP_StrS"/>
    <property type="match status" value="1"/>
</dbReference>
<dbReference type="GO" id="GO:0008483">
    <property type="term" value="F:transaminase activity"/>
    <property type="evidence" value="ECO:0007669"/>
    <property type="project" value="UniProtKB-KW"/>
</dbReference>
<dbReference type="EC" id="2.6.1.92" evidence="4"/>
<comment type="caution">
    <text evidence="4">The sequence shown here is derived from an EMBL/GenBank/DDBJ whole genome shotgun (WGS) entry which is preliminary data.</text>
</comment>
<name>A0AAJ1AI55_9BACT</name>
<protein>
    <submittedName>
        <fullName evidence="4">UDP-4-amino-4, 6-dideoxy-N-acetyl-beta-L-altrosamine transaminase</fullName>
        <ecNumber evidence="4">2.6.1.92</ecNumber>
    </submittedName>
</protein>
<sequence>MIPYGRQEISQADIDAVVDVLRSDFLTQGPMVPRFEQAVAAKVGATYAVAMNSATSALHIACLALDLGPGDRLWTVPNTFVASANCGRYCGAGVDFVDIDPATWNLSLPRLQEKLFQAKQGGRLPKVVVPVHFAGQPTEQEAIWELAKEFGFKVIEDASHAIGASRRGEPVGSCRWSHITVFSFHPVKIITTGEGGMALTNDEELAWRMGMLRTHGITREPERMTRPPAGPWAYEQQALGFNYRMTDIQAALGVSQLARLEEWVKRRNGLASRYDERLQGLPLRLPTVRPENYSAFHLYAVRIKPEVPKKTRREIFENLRAAGIGVNVHYMPVHLQPYYRDLGFKPGQFPEAEAHGEETITLPLYPTLTDTQQDRVVDTLRELFAA</sequence>
<gene>
    <name evidence="4" type="primary">pseC</name>
    <name evidence="4" type="ORF">K8G79_05685</name>
</gene>
<keyword evidence="2 3" id="KW-0663">Pyridoxal phosphate</keyword>
<accession>A0AAJ1AI55</accession>
<dbReference type="InterPro" id="IPR015422">
    <property type="entry name" value="PyrdxlP-dep_Trfase_small"/>
</dbReference>
<dbReference type="Gene3D" id="3.90.1150.10">
    <property type="entry name" value="Aspartate Aminotransferase, domain 1"/>
    <property type="match status" value="1"/>
</dbReference>
<comment type="similarity">
    <text evidence="3">Belongs to the DegT/DnrJ/EryC1 family.</text>
</comment>
<dbReference type="SUPFAM" id="SSF53383">
    <property type="entry name" value="PLP-dependent transferases"/>
    <property type="match status" value="1"/>
</dbReference>
<keyword evidence="4" id="KW-0808">Transferase</keyword>
<evidence type="ECO:0000256" key="2">
    <source>
        <dbReference type="PIRSR" id="PIRSR000390-2"/>
    </source>
</evidence>
<dbReference type="InterPro" id="IPR020026">
    <property type="entry name" value="PseC"/>
</dbReference>
<evidence type="ECO:0000256" key="1">
    <source>
        <dbReference type="PIRSR" id="PIRSR000390-1"/>
    </source>
</evidence>
<dbReference type="Pfam" id="PF01041">
    <property type="entry name" value="DegT_DnrJ_EryC1"/>
    <property type="match status" value="1"/>
</dbReference>
<evidence type="ECO:0000313" key="5">
    <source>
        <dbReference type="Proteomes" id="UP001197609"/>
    </source>
</evidence>
<dbReference type="NCBIfam" id="TIGR03588">
    <property type="entry name" value="PseC"/>
    <property type="match status" value="1"/>
</dbReference>
<evidence type="ECO:0000256" key="3">
    <source>
        <dbReference type="RuleBase" id="RU004508"/>
    </source>
</evidence>
<dbReference type="AlphaFoldDB" id="A0AAJ1AI55"/>
<dbReference type="GO" id="GO:0000271">
    <property type="term" value="P:polysaccharide biosynthetic process"/>
    <property type="evidence" value="ECO:0007669"/>
    <property type="project" value="TreeGrafter"/>
</dbReference>
<reference evidence="4 5" key="1">
    <citation type="journal article" date="2021" name="bioRxiv">
        <title>Unraveling nitrogen, sulfur and carbon metabolic pathways and microbial community transcriptional responses to substrate deprivation and toxicity stresses in a bioreactor mimicking anoxic brackish coastal sediment conditions.</title>
        <authorList>
            <person name="Martins P.D."/>
            <person name="Echeveste M.J."/>
            <person name="Arshad A."/>
            <person name="Kurth J."/>
            <person name="Ouboter H."/>
            <person name="Jetten M.S.M."/>
            <person name="Welte C.U."/>
        </authorList>
    </citation>
    <scope>NUCLEOTIDE SEQUENCE [LARGE SCALE GENOMIC DNA]</scope>
    <source>
        <strain evidence="4">MAG_38</strain>
    </source>
</reference>
<dbReference type="PANTHER" id="PTHR30244">
    <property type="entry name" value="TRANSAMINASE"/>
    <property type="match status" value="1"/>
</dbReference>
<dbReference type="Gene3D" id="3.40.640.10">
    <property type="entry name" value="Type I PLP-dependent aspartate aminotransferase-like (Major domain)"/>
    <property type="match status" value="1"/>
</dbReference>
<dbReference type="InterPro" id="IPR000653">
    <property type="entry name" value="DegT/StrS_aminotransferase"/>
</dbReference>
<dbReference type="InterPro" id="IPR015424">
    <property type="entry name" value="PyrdxlP-dep_Trfase"/>
</dbReference>
<feature type="modified residue" description="N6-(pyridoxal phosphate)lysine" evidence="2">
    <location>
        <position position="188"/>
    </location>
</feature>
<keyword evidence="4" id="KW-0032">Aminotransferase</keyword>
<feature type="active site" description="Proton acceptor" evidence="1">
    <location>
        <position position="188"/>
    </location>
</feature>
<proteinExistence type="inferred from homology"/>
<dbReference type="EMBL" id="JAIOIU010000065">
    <property type="protein sequence ID" value="MBZ0159611.1"/>
    <property type="molecule type" value="Genomic_DNA"/>
</dbReference>
<dbReference type="InterPro" id="IPR015421">
    <property type="entry name" value="PyrdxlP-dep_Trfase_major"/>
</dbReference>
<organism evidence="4 5">
    <name type="scientific">Candidatus Methylomirabilis tolerans</name>
    <dbReference type="NCBI Taxonomy" id="3123416"/>
    <lineage>
        <taxon>Bacteria</taxon>
        <taxon>Candidatus Methylomirabilota</taxon>
        <taxon>Candidatus Methylomirabilia</taxon>
        <taxon>Candidatus Methylomirabilales</taxon>
        <taxon>Candidatus Methylomirabilaceae</taxon>
        <taxon>Candidatus Methylomirabilis</taxon>
    </lineage>
</organism>
<dbReference type="GO" id="GO:0030170">
    <property type="term" value="F:pyridoxal phosphate binding"/>
    <property type="evidence" value="ECO:0007669"/>
    <property type="project" value="TreeGrafter"/>
</dbReference>